<dbReference type="InterPro" id="IPR050351">
    <property type="entry name" value="BphY/WalK/GraS-like"/>
</dbReference>
<dbReference type="PANTHER" id="PTHR45453:SF1">
    <property type="entry name" value="PHOSPHATE REGULON SENSOR PROTEIN PHOR"/>
    <property type="match status" value="1"/>
</dbReference>
<keyword evidence="8" id="KW-0472">Membrane</keyword>
<dbReference type="GO" id="GO:0004721">
    <property type="term" value="F:phosphoprotein phosphatase activity"/>
    <property type="evidence" value="ECO:0007669"/>
    <property type="project" value="TreeGrafter"/>
</dbReference>
<keyword evidence="4" id="KW-0597">Phosphoprotein</keyword>
<dbReference type="CDD" id="cd00082">
    <property type="entry name" value="HisKA"/>
    <property type="match status" value="1"/>
</dbReference>
<evidence type="ECO:0000256" key="3">
    <source>
        <dbReference type="ARBA" id="ARBA00012438"/>
    </source>
</evidence>
<evidence type="ECO:0000313" key="10">
    <source>
        <dbReference type="EMBL" id="SHN61080.1"/>
    </source>
</evidence>
<keyword evidence="7" id="KW-0902">Two-component regulatory system</keyword>
<accession>A0A1M7SRS8</accession>
<dbReference type="EC" id="2.7.13.3" evidence="3"/>
<evidence type="ECO:0000256" key="5">
    <source>
        <dbReference type="ARBA" id="ARBA00022679"/>
    </source>
</evidence>
<dbReference type="Proteomes" id="UP000184097">
    <property type="component" value="Unassembled WGS sequence"/>
</dbReference>
<dbReference type="Gene3D" id="3.30.565.10">
    <property type="entry name" value="Histidine kinase-like ATPase, C-terminal domain"/>
    <property type="match status" value="1"/>
</dbReference>
<dbReference type="InterPro" id="IPR005467">
    <property type="entry name" value="His_kinase_dom"/>
</dbReference>
<dbReference type="GO" id="GO:0005886">
    <property type="term" value="C:plasma membrane"/>
    <property type="evidence" value="ECO:0007669"/>
    <property type="project" value="TreeGrafter"/>
</dbReference>
<feature type="transmembrane region" description="Helical" evidence="8">
    <location>
        <begin position="177"/>
        <end position="199"/>
    </location>
</feature>
<dbReference type="InterPro" id="IPR004358">
    <property type="entry name" value="Sig_transdc_His_kin-like_C"/>
</dbReference>
<keyword evidence="8" id="KW-0812">Transmembrane</keyword>
<comment type="catalytic activity">
    <reaction evidence="1">
        <text>ATP + protein L-histidine = ADP + protein N-phospho-L-histidine.</text>
        <dbReference type="EC" id="2.7.13.3"/>
    </reaction>
</comment>
<evidence type="ECO:0000256" key="4">
    <source>
        <dbReference type="ARBA" id="ARBA00022553"/>
    </source>
</evidence>
<organism evidence="10 11">
    <name type="scientific">Butyrivibrio hungatei DSM 14810</name>
    <dbReference type="NCBI Taxonomy" id="1121132"/>
    <lineage>
        <taxon>Bacteria</taxon>
        <taxon>Bacillati</taxon>
        <taxon>Bacillota</taxon>
        <taxon>Clostridia</taxon>
        <taxon>Lachnospirales</taxon>
        <taxon>Lachnospiraceae</taxon>
        <taxon>Butyrivibrio</taxon>
    </lineage>
</organism>
<dbReference type="SMART" id="SM00387">
    <property type="entry name" value="HATPase_c"/>
    <property type="match status" value="1"/>
</dbReference>
<dbReference type="InterPro" id="IPR036890">
    <property type="entry name" value="HATPase_C_sf"/>
</dbReference>
<evidence type="ECO:0000259" key="9">
    <source>
        <dbReference type="PROSITE" id="PS50109"/>
    </source>
</evidence>
<dbReference type="SMART" id="SM00388">
    <property type="entry name" value="HisKA"/>
    <property type="match status" value="1"/>
</dbReference>
<evidence type="ECO:0000313" key="11">
    <source>
        <dbReference type="Proteomes" id="UP000184097"/>
    </source>
</evidence>
<dbReference type="Pfam" id="PF00512">
    <property type="entry name" value="HisKA"/>
    <property type="match status" value="1"/>
</dbReference>
<proteinExistence type="predicted"/>
<feature type="domain" description="Histidine kinase" evidence="9">
    <location>
        <begin position="220"/>
        <end position="431"/>
    </location>
</feature>
<dbReference type="SUPFAM" id="SSF47384">
    <property type="entry name" value="Homodimeric domain of signal transducing histidine kinase"/>
    <property type="match status" value="1"/>
</dbReference>
<evidence type="ECO:0000256" key="7">
    <source>
        <dbReference type="ARBA" id="ARBA00023012"/>
    </source>
</evidence>
<dbReference type="AlphaFoldDB" id="A0A1M7SRS8"/>
<gene>
    <name evidence="10" type="ORF">SAMN02745247_02300</name>
</gene>
<evidence type="ECO:0000256" key="1">
    <source>
        <dbReference type="ARBA" id="ARBA00000085"/>
    </source>
</evidence>
<evidence type="ECO:0000256" key="2">
    <source>
        <dbReference type="ARBA" id="ARBA00004370"/>
    </source>
</evidence>
<dbReference type="GO" id="GO:0000155">
    <property type="term" value="F:phosphorelay sensor kinase activity"/>
    <property type="evidence" value="ECO:0007669"/>
    <property type="project" value="InterPro"/>
</dbReference>
<keyword evidence="5" id="KW-0808">Transferase</keyword>
<comment type="subcellular location">
    <subcellularLocation>
        <location evidence="2">Membrane</location>
    </subcellularLocation>
</comment>
<dbReference type="GO" id="GO:0016036">
    <property type="term" value="P:cellular response to phosphate starvation"/>
    <property type="evidence" value="ECO:0007669"/>
    <property type="project" value="TreeGrafter"/>
</dbReference>
<dbReference type="EMBL" id="FRDH01000009">
    <property type="protein sequence ID" value="SHN61080.1"/>
    <property type="molecule type" value="Genomic_DNA"/>
</dbReference>
<reference evidence="10 11" key="1">
    <citation type="submission" date="2016-12" db="EMBL/GenBank/DDBJ databases">
        <authorList>
            <person name="Song W.-J."/>
            <person name="Kurnit D.M."/>
        </authorList>
    </citation>
    <scope>NUCLEOTIDE SEQUENCE [LARGE SCALE GENOMIC DNA]</scope>
    <source>
        <strain evidence="10 11">DSM 14810</strain>
    </source>
</reference>
<dbReference type="FunFam" id="3.30.565.10:FF:000006">
    <property type="entry name" value="Sensor histidine kinase WalK"/>
    <property type="match status" value="1"/>
</dbReference>
<keyword evidence="8" id="KW-1133">Transmembrane helix</keyword>
<keyword evidence="6" id="KW-0418">Kinase</keyword>
<dbReference type="PANTHER" id="PTHR45453">
    <property type="entry name" value="PHOSPHATE REGULON SENSOR PROTEIN PHOR"/>
    <property type="match status" value="1"/>
</dbReference>
<dbReference type="Gene3D" id="1.10.287.130">
    <property type="match status" value="1"/>
</dbReference>
<dbReference type="InterPro" id="IPR003661">
    <property type="entry name" value="HisK_dim/P_dom"/>
</dbReference>
<evidence type="ECO:0000256" key="8">
    <source>
        <dbReference type="SAM" id="Phobius"/>
    </source>
</evidence>
<dbReference type="InterPro" id="IPR036097">
    <property type="entry name" value="HisK_dim/P_sf"/>
</dbReference>
<evidence type="ECO:0000256" key="6">
    <source>
        <dbReference type="ARBA" id="ARBA00022777"/>
    </source>
</evidence>
<dbReference type="Pfam" id="PF02518">
    <property type="entry name" value="HATPase_c"/>
    <property type="match status" value="1"/>
</dbReference>
<dbReference type="InterPro" id="IPR003594">
    <property type="entry name" value="HATPase_dom"/>
</dbReference>
<dbReference type="PROSITE" id="PS50109">
    <property type="entry name" value="HIS_KIN"/>
    <property type="match status" value="1"/>
</dbReference>
<dbReference type="PRINTS" id="PR00344">
    <property type="entry name" value="BCTRLSENSOR"/>
</dbReference>
<protein>
    <recommendedName>
        <fullName evidence="3">histidine kinase</fullName>
        <ecNumber evidence="3">2.7.13.3</ecNumber>
    </recommendedName>
</protein>
<name>A0A1M7SRS8_9FIRM</name>
<sequence>MVNKLRKKFVVTAMLSLLTILLVMIGVINAINISRTIRQADNLLFMLADNNGYFPGMLDDPNGPVPGNINPPDRPRNPSIPFQFEMLNNNRDAEVPYQARYFWVKFSSDKSITEVNIQHTATVTEDVAKDYATSALSSASQKGFYHTYRYSVVQKEDGSYLVLFLNISSEVLNALTLLLQSVLVGVCALLAMFILVFLFSGKAVAPVVESLEKQKRFITDAGHELKTPLAVISANIDVLEIESGKSEWTESIRNQVKRMTELVKNLLTLSRMDEEKPNIAFNNINLSQIVKDVSSSFEPVASSNSKTYRVNIEDDIHILGDKNTLTQLTSLLLDNAIKYSSDNGSISVNLTKEKAITLKVSNTCDTIPSGNLDRLFDRFYRADSSRARETGGYGIGLSVARAIAASHKGTIEAVREGNDTICFVVNFPVQSVKK</sequence>
<dbReference type="SUPFAM" id="SSF55874">
    <property type="entry name" value="ATPase domain of HSP90 chaperone/DNA topoisomerase II/histidine kinase"/>
    <property type="match status" value="1"/>
</dbReference>
<dbReference type="RefSeq" id="WP_072704256.1">
    <property type="nucleotide sequence ID" value="NZ_FRDH01000009.1"/>
</dbReference>